<dbReference type="InterPro" id="IPR037066">
    <property type="entry name" value="Plug_dom_sf"/>
</dbReference>
<evidence type="ECO:0000256" key="6">
    <source>
        <dbReference type="ARBA" id="ARBA00023136"/>
    </source>
</evidence>
<evidence type="ECO:0000313" key="15">
    <source>
        <dbReference type="Proteomes" id="UP000184109"/>
    </source>
</evidence>
<dbReference type="Pfam" id="PF00593">
    <property type="entry name" value="TonB_dep_Rec_b-barrel"/>
    <property type="match status" value="1"/>
</dbReference>
<keyword evidence="5 9" id="KW-0798">TonB box</keyword>
<evidence type="ECO:0000256" key="8">
    <source>
        <dbReference type="PROSITE-ProRule" id="PRU01360"/>
    </source>
</evidence>
<dbReference type="Pfam" id="PF07715">
    <property type="entry name" value="Plug"/>
    <property type="match status" value="1"/>
</dbReference>
<evidence type="ECO:0000256" key="10">
    <source>
        <dbReference type="SAM" id="MobiDB-lite"/>
    </source>
</evidence>
<evidence type="ECO:0000256" key="4">
    <source>
        <dbReference type="ARBA" id="ARBA00022692"/>
    </source>
</evidence>
<sequence length="1047" mass="114416">MKQLLNFYNMKNKRTLLMSFLMLVLIHASSYSQQKTITGTVLDSSSLPMIGVNIVIKGTNSGTATDFDGNYSILVSEGQTLVYSYLGYETKERLIGSSTTYNLTMKASSTDLDEVIVVGYGSQKKGDITSSVASMKTDLLDQRPVAAVDQAMVGQMAGVRVVQTSGVPGQGFNVQVRGAGSISASNQPLYVIDGFPIDQQTQSTSGGYGSGNPLDNISPNDIESIQVLKDAAAAAIYGSRASNGVVLITTKKGKSGAPVINFNTYVGVNKTVKKLDVLSSEEWIERASEAIDYNWVNSVTDGSRNANQTSAEREAILGSFNRNFIKDDRWAMPGHPGLEFVDWQDELFRTGLVKNYQISARGGTDNIKYYVGADHLNKEGVAIGLGYKRYSARANVEVSPNDKLTFGVNLAPSYSIASNPGVEGKDQQLHLAVSATPVNEDGVDYNTGDNTVYTWGASRPSPVRYVQNTTGDTKLFRTLATMFGKYEVIPGLEVKSSLNFDNSDSSYKFFTPGFTDRNRTASARHRTYRRQSFVNENTVTYNNTFDDKHDLNLLAGGSYSTYKFDEQRIQSAGGFATDYITTLNAANGINQGGTYTSETKRVLMSYFGRAQYSYDDRYLLTASIRRDGSSNFGKDTKWGTFPSASLGWKINNEEFMKTQNVFRDLKLRASWGVAGNNGVGDYASIATMGISNYSLGGSSMPGQVPSNSANADLSWETAETYDIGLDVGVLNNRIYASLDYYVKTNSDLLLNVPVPTSSGFGSAVTNIGEVQNKGWELELTTRNFTGDFNWTTNINLSSNQNEVKKLGPDNSPIYGGSFDIQHNVLQVGLPMYTLFLVQRDGILSQEDIDNGYPTLGNQSAGDHKYVDFDGNGSIGPEDRQLSGDPNPDLLWSVNNTFKYKGFDLSVLVQGQQGGLIYSTFGRAINRTSMGFVENTVGRARDRWRSAESPGAGVEGKVNGSFGRIKNTDWLYSSDYWRIRNITLGYDLGAILKSKSIKGLRVYVTMENWFGGDKYSGGFNPEAVNSSGDDYGGFPLSRSIISGLNFTF</sequence>
<organism evidence="14 15">
    <name type="scientific">Wenyingzhuangia marina</name>
    <dbReference type="NCBI Taxonomy" id="1195760"/>
    <lineage>
        <taxon>Bacteria</taxon>
        <taxon>Pseudomonadati</taxon>
        <taxon>Bacteroidota</taxon>
        <taxon>Flavobacteriia</taxon>
        <taxon>Flavobacteriales</taxon>
        <taxon>Flavobacteriaceae</taxon>
        <taxon>Wenyingzhuangia</taxon>
    </lineage>
</organism>
<dbReference type="InterPro" id="IPR012910">
    <property type="entry name" value="Plug_dom"/>
</dbReference>
<dbReference type="Gene3D" id="2.40.170.20">
    <property type="entry name" value="TonB-dependent receptor, beta-barrel domain"/>
    <property type="match status" value="1"/>
</dbReference>
<comment type="subcellular location">
    <subcellularLocation>
        <location evidence="1 8">Cell outer membrane</location>
        <topology evidence="1 8">Multi-pass membrane protein</topology>
    </subcellularLocation>
</comment>
<dbReference type="Gene3D" id="2.170.130.10">
    <property type="entry name" value="TonB-dependent receptor, plug domain"/>
    <property type="match status" value="1"/>
</dbReference>
<reference evidence="15" key="1">
    <citation type="submission" date="2016-11" db="EMBL/GenBank/DDBJ databases">
        <authorList>
            <person name="Varghese N."/>
            <person name="Submissions S."/>
        </authorList>
    </citation>
    <scope>NUCLEOTIDE SEQUENCE [LARGE SCALE GENOMIC DNA]</scope>
    <source>
        <strain evidence="15">DSM 100572</strain>
    </source>
</reference>
<evidence type="ECO:0000259" key="12">
    <source>
        <dbReference type="Pfam" id="PF00593"/>
    </source>
</evidence>
<feature type="domain" description="TonB-dependent receptor plug" evidence="13">
    <location>
        <begin position="125"/>
        <end position="245"/>
    </location>
</feature>
<keyword evidence="4 8" id="KW-0812">Transmembrane</keyword>
<name>A0A1M5S146_9FLAO</name>
<feature type="domain" description="TonB-dependent receptor-like beta-barrel" evidence="12">
    <location>
        <begin position="441"/>
        <end position="799"/>
    </location>
</feature>
<dbReference type="NCBIfam" id="TIGR04057">
    <property type="entry name" value="SusC_RagA_signa"/>
    <property type="match status" value="1"/>
</dbReference>
<feature type="chain" id="PRO_5012951625" evidence="11">
    <location>
        <begin position="35"/>
        <end position="1047"/>
    </location>
</feature>
<dbReference type="SUPFAM" id="SSF49464">
    <property type="entry name" value="Carboxypeptidase regulatory domain-like"/>
    <property type="match status" value="1"/>
</dbReference>
<dbReference type="SUPFAM" id="SSF56935">
    <property type="entry name" value="Porins"/>
    <property type="match status" value="1"/>
</dbReference>
<evidence type="ECO:0000259" key="13">
    <source>
        <dbReference type="Pfam" id="PF07715"/>
    </source>
</evidence>
<keyword evidence="7 8" id="KW-0998">Cell outer membrane</keyword>
<dbReference type="Gene3D" id="2.60.40.1120">
    <property type="entry name" value="Carboxypeptidase-like, regulatory domain"/>
    <property type="match status" value="1"/>
</dbReference>
<dbReference type="InterPro" id="IPR023996">
    <property type="entry name" value="TonB-dep_OMP_SusC/RagA"/>
</dbReference>
<keyword evidence="3 8" id="KW-1134">Transmembrane beta strand</keyword>
<dbReference type="AlphaFoldDB" id="A0A1M5S146"/>
<feature type="signal peptide" evidence="11">
    <location>
        <begin position="1"/>
        <end position="34"/>
    </location>
</feature>
<keyword evidence="15" id="KW-1185">Reference proteome</keyword>
<evidence type="ECO:0000256" key="2">
    <source>
        <dbReference type="ARBA" id="ARBA00022448"/>
    </source>
</evidence>
<dbReference type="InterPro" id="IPR039426">
    <property type="entry name" value="TonB-dep_rcpt-like"/>
</dbReference>
<evidence type="ECO:0000256" key="7">
    <source>
        <dbReference type="ARBA" id="ARBA00023237"/>
    </source>
</evidence>
<dbReference type="InterPro" id="IPR036942">
    <property type="entry name" value="Beta-barrel_TonB_sf"/>
</dbReference>
<protein>
    <submittedName>
        <fullName evidence="14">TonB-linked outer membrane protein, SusC/RagA family</fullName>
    </submittedName>
</protein>
<evidence type="ECO:0000256" key="9">
    <source>
        <dbReference type="RuleBase" id="RU003357"/>
    </source>
</evidence>
<gene>
    <name evidence="14" type="ORF">SAMN05444281_0074</name>
</gene>
<dbReference type="FunFam" id="2.170.130.10:FF:000008">
    <property type="entry name" value="SusC/RagA family TonB-linked outer membrane protein"/>
    <property type="match status" value="1"/>
</dbReference>
<dbReference type="STRING" id="1195760.SAMN05444281_0074"/>
<dbReference type="InterPro" id="IPR000531">
    <property type="entry name" value="Beta-barrel_TonB"/>
</dbReference>
<keyword evidence="2 8" id="KW-0813">Transport</keyword>
<evidence type="ECO:0000256" key="11">
    <source>
        <dbReference type="SAM" id="SignalP"/>
    </source>
</evidence>
<dbReference type="EMBL" id="FQXQ01000001">
    <property type="protein sequence ID" value="SHH32200.1"/>
    <property type="molecule type" value="Genomic_DNA"/>
</dbReference>
<dbReference type="NCBIfam" id="TIGR04056">
    <property type="entry name" value="OMP_RagA_SusC"/>
    <property type="match status" value="1"/>
</dbReference>
<dbReference type="Proteomes" id="UP000184109">
    <property type="component" value="Unassembled WGS sequence"/>
</dbReference>
<dbReference type="PROSITE" id="PS52016">
    <property type="entry name" value="TONB_DEPENDENT_REC_3"/>
    <property type="match status" value="1"/>
</dbReference>
<accession>A0A1M5S146</accession>
<comment type="similarity">
    <text evidence="8 9">Belongs to the TonB-dependent receptor family.</text>
</comment>
<evidence type="ECO:0000256" key="3">
    <source>
        <dbReference type="ARBA" id="ARBA00022452"/>
    </source>
</evidence>
<keyword evidence="6 8" id="KW-0472">Membrane</keyword>
<dbReference type="Pfam" id="PF13715">
    <property type="entry name" value="CarbopepD_reg_2"/>
    <property type="match status" value="1"/>
</dbReference>
<dbReference type="GO" id="GO:0009279">
    <property type="term" value="C:cell outer membrane"/>
    <property type="evidence" value="ECO:0007669"/>
    <property type="project" value="UniProtKB-SubCell"/>
</dbReference>
<evidence type="ECO:0000256" key="1">
    <source>
        <dbReference type="ARBA" id="ARBA00004571"/>
    </source>
</evidence>
<evidence type="ECO:0000256" key="5">
    <source>
        <dbReference type="ARBA" id="ARBA00023077"/>
    </source>
</evidence>
<proteinExistence type="inferred from homology"/>
<feature type="region of interest" description="Disordered" evidence="10">
    <location>
        <begin position="866"/>
        <end position="885"/>
    </location>
</feature>
<dbReference type="InterPro" id="IPR023997">
    <property type="entry name" value="TonB-dep_OMP_SusC/RagA_CS"/>
</dbReference>
<dbReference type="InterPro" id="IPR008969">
    <property type="entry name" value="CarboxyPept-like_regulatory"/>
</dbReference>
<evidence type="ECO:0000313" key="14">
    <source>
        <dbReference type="EMBL" id="SHH32200.1"/>
    </source>
</evidence>
<keyword evidence="11" id="KW-0732">Signal</keyword>